<dbReference type="Proteomes" id="UP000706039">
    <property type="component" value="Unassembled WGS sequence"/>
</dbReference>
<keyword evidence="2" id="KW-1185">Reference proteome</keyword>
<organism evidence="1 2">
    <name type="scientific">Sphingomonas colocasiae</name>
    <dbReference type="NCBI Taxonomy" id="1848973"/>
    <lineage>
        <taxon>Bacteria</taxon>
        <taxon>Pseudomonadati</taxon>
        <taxon>Pseudomonadota</taxon>
        <taxon>Alphaproteobacteria</taxon>
        <taxon>Sphingomonadales</taxon>
        <taxon>Sphingomonadaceae</taxon>
        <taxon>Sphingomonas</taxon>
    </lineage>
</organism>
<proteinExistence type="predicted"/>
<accession>A0ABS7PXK1</accession>
<evidence type="ECO:0008006" key="3">
    <source>
        <dbReference type="Google" id="ProtNLM"/>
    </source>
</evidence>
<sequence length="87" mass="9345">MMEALTYVMAILGCADGGGACTEVRLSRYRFADRAQCERAIAPILSGSTDVSYPTIAARCISERHYAAHNGTAATRATLASLQRFTN</sequence>
<protein>
    <recommendedName>
        <fullName evidence="3">UrcA family protein</fullName>
    </recommendedName>
</protein>
<dbReference type="RefSeq" id="WP_222992486.1">
    <property type="nucleotide sequence ID" value="NZ_JAINVV010000012.1"/>
</dbReference>
<evidence type="ECO:0000313" key="1">
    <source>
        <dbReference type="EMBL" id="MBY8825375.1"/>
    </source>
</evidence>
<gene>
    <name evidence="1" type="ORF">K7G82_23930</name>
</gene>
<name>A0ABS7PXK1_9SPHN</name>
<evidence type="ECO:0000313" key="2">
    <source>
        <dbReference type="Proteomes" id="UP000706039"/>
    </source>
</evidence>
<reference evidence="1 2" key="1">
    <citation type="submission" date="2021-08" db="EMBL/GenBank/DDBJ databases">
        <authorList>
            <person name="Tuo L."/>
        </authorList>
    </citation>
    <scope>NUCLEOTIDE SEQUENCE [LARGE SCALE GENOMIC DNA]</scope>
    <source>
        <strain evidence="1 2">JCM 31229</strain>
    </source>
</reference>
<comment type="caution">
    <text evidence="1">The sequence shown here is derived from an EMBL/GenBank/DDBJ whole genome shotgun (WGS) entry which is preliminary data.</text>
</comment>
<dbReference type="EMBL" id="JAINVV010000012">
    <property type="protein sequence ID" value="MBY8825375.1"/>
    <property type="molecule type" value="Genomic_DNA"/>
</dbReference>